<name>A0A4Y9Y1T5_9APHY</name>
<reference evidence="1 2" key="1">
    <citation type="submission" date="2019-01" db="EMBL/GenBank/DDBJ databases">
        <title>Genome sequencing of the rare red list fungi Fomitopsis rosea.</title>
        <authorList>
            <person name="Buettner E."/>
            <person name="Kellner H."/>
        </authorList>
    </citation>
    <scope>NUCLEOTIDE SEQUENCE [LARGE SCALE GENOMIC DNA]</scope>
    <source>
        <strain evidence="1 2">DSM 105464</strain>
    </source>
</reference>
<comment type="caution">
    <text evidence="1">The sequence shown here is derived from an EMBL/GenBank/DDBJ whole genome shotgun (WGS) entry which is preliminary data.</text>
</comment>
<gene>
    <name evidence="1" type="ORF">EVJ58_g7974</name>
</gene>
<protein>
    <submittedName>
        <fullName evidence="1">Uncharacterized protein</fullName>
    </submittedName>
</protein>
<dbReference type="AlphaFoldDB" id="A0A4Y9Y1T5"/>
<dbReference type="Proteomes" id="UP000298390">
    <property type="component" value="Unassembled WGS sequence"/>
</dbReference>
<proteinExistence type="predicted"/>
<evidence type="ECO:0000313" key="2">
    <source>
        <dbReference type="Proteomes" id="UP000298390"/>
    </source>
</evidence>
<sequence length="116" mass="13080">MARMIQTLEDDPGHCVSKLFQTGLMKVADAITDMEARVVDMRSALGPMINWDLQQPLTPLNHAQRHLFHDVSDDMKTLETLAVVMKTFEVVFEEVILPAIEEAREAMLAAEPDVEM</sequence>
<evidence type="ECO:0000313" key="1">
    <source>
        <dbReference type="EMBL" id="TFY55878.1"/>
    </source>
</evidence>
<accession>A0A4Y9Y1T5</accession>
<organism evidence="1 2">
    <name type="scientific">Rhodofomes roseus</name>
    <dbReference type="NCBI Taxonomy" id="34475"/>
    <lineage>
        <taxon>Eukaryota</taxon>
        <taxon>Fungi</taxon>
        <taxon>Dikarya</taxon>
        <taxon>Basidiomycota</taxon>
        <taxon>Agaricomycotina</taxon>
        <taxon>Agaricomycetes</taxon>
        <taxon>Polyporales</taxon>
        <taxon>Rhodofomes</taxon>
    </lineage>
</organism>
<dbReference type="EMBL" id="SEKV01000553">
    <property type="protein sequence ID" value="TFY55878.1"/>
    <property type="molecule type" value="Genomic_DNA"/>
</dbReference>